<dbReference type="Pfam" id="PF00011">
    <property type="entry name" value="HSP20"/>
    <property type="match status" value="1"/>
</dbReference>
<comment type="similarity">
    <text evidence="1 2">Belongs to the small heat shock protein (HSP20) family.</text>
</comment>
<evidence type="ECO:0000256" key="2">
    <source>
        <dbReference type="RuleBase" id="RU003616"/>
    </source>
</evidence>
<dbReference type="InterPro" id="IPR002068">
    <property type="entry name" value="A-crystallin/Hsp20_dom"/>
</dbReference>
<evidence type="ECO:0000259" key="3">
    <source>
        <dbReference type="PROSITE" id="PS01031"/>
    </source>
</evidence>
<comment type="caution">
    <text evidence="4">The sequence shown here is derived from an EMBL/GenBank/DDBJ whole genome shotgun (WGS) entry which is preliminary data.</text>
</comment>
<dbReference type="Proteomes" id="UP001194469">
    <property type="component" value="Unassembled WGS sequence"/>
</dbReference>
<dbReference type="RefSeq" id="WP_015946578.1">
    <property type="nucleotide sequence ID" value="NZ_VRYY01000313.1"/>
</dbReference>
<dbReference type="PROSITE" id="PS01031">
    <property type="entry name" value="SHSP"/>
    <property type="match status" value="1"/>
</dbReference>
<dbReference type="InterPro" id="IPR008978">
    <property type="entry name" value="HSP20-like_chaperone"/>
</dbReference>
<dbReference type="PANTHER" id="PTHR11527">
    <property type="entry name" value="HEAT-SHOCK PROTEIN 20 FAMILY MEMBER"/>
    <property type="match status" value="1"/>
</dbReference>
<dbReference type="EMBL" id="VRYY01000313">
    <property type="protein sequence ID" value="MBG3877528.1"/>
    <property type="molecule type" value="Genomic_DNA"/>
</dbReference>
<sequence>MVIDFSTLYDMPKSFERMFDEMSRLHSFSSRRTAYPLLNVHENEDGYTVDVSVPGVAPGDVELTLTDRNLIIKGERKATEGRYFRQERLSGSFQRILSLNVPVDRDRVSARSENGILRVTLPKAEAVKPRKIAVEAQAGGVQ</sequence>
<dbReference type="CDD" id="cd06464">
    <property type="entry name" value="ACD_sHsps-like"/>
    <property type="match status" value="1"/>
</dbReference>
<protein>
    <submittedName>
        <fullName evidence="4">Hsp20/alpha crystallin family protein</fullName>
    </submittedName>
</protein>
<dbReference type="Gene3D" id="2.60.40.790">
    <property type="match status" value="1"/>
</dbReference>
<name>A0ABS0J738_9BACT</name>
<gene>
    <name evidence="4" type="ORF">FVW20_11000</name>
</gene>
<evidence type="ECO:0000313" key="4">
    <source>
        <dbReference type="EMBL" id="MBG3877528.1"/>
    </source>
</evidence>
<evidence type="ECO:0000256" key="1">
    <source>
        <dbReference type="PROSITE-ProRule" id="PRU00285"/>
    </source>
</evidence>
<accession>A0ABS0J738</accession>
<dbReference type="SUPFAM" id="SSF49764">
    <property type="entry name" value="HSP20-like chaperones"/>
    <property type="match status" value="1"/>
</dbReference>
<dbReference type="InterPro" id="IPR031107">
    <property type="entry name" value="Small_HSP"/>
</dbReference>
<organism evidence="4 5">
    <name type="scientific">Nitratidesulfovibrio oxamicus</name>
    <dbReference type="NCBI Taxonomy" id="32016"/>
    <lineage>
        <taxon>Bacteria</taxon>
        <taxon>Pseudomonadati</taxon>
        <taxon>Thermodesulfobacteriota</taxon>
        <taxon>Desulfovibrionia</taxon>
        <taxon>Desulfovibrionales</taxon>
        <taxon>Desulfovibrionaceae</taxon>
        <taxon>Nitratidesulfovibrio</taxon>
    </lineage>
</organism>
<reference evidence="4 5" key="1">
    <citation type="submission" date="2019-08" db="EMBL/GenBank/DDBJ databases">
        <authorList>
            <person name="Luo N."/>
        </authorList>
    </citation>
    <scope>NUCLEOTIDE SEQUENCE [LARGE SCALE GENOMIC DNA]</scope>
    <source>
        <strain evidence="4 5">NCIMB 9442</strain>
    </source>
</reference>
<feature type="domain" description="SHSP" evidence="3">
    <location>
        <begin position="29"/>
        <end position="137"/>
    </location>
</feature>
<proteinExistence type="inferred from homology"/>
<keyword evidence="5" id="KW-1185">Reference proteome</keyword>
<evidence type="ECO:0000313" key="5">
    <source>
        <dbReference type="Proteomes" id="UP001194469"/>
    </source>
</evidence>